<dbReference type="EMBL" id="BAAFGZ010000056">
    <property type="protein sequence ID" value="GAB0133804.1"/>
    <property type="molecule type" value="Genomic_DNA"/>
</dbReference>
<accession>A0ABQ0CK35</accession>
<dbReference type="Gene3D" id="3.40.50.720">
    <property type="entry name" value="NAD(P)-binding Rossmann-like Domain"/>
    <property type="match status" value="1"/>
</dbReference>
<evidence type="ECO:0000259" key="1">
    <source>
        <dbReference type="Pfam" id="PF01408"/>
    </source>
</evidence>
<feature type="domain" description="Rit1 DUSP-like" evidence="2">
    <location>
        <begin position="777"/>
        <end position="891"/>
    </location>
</feature>
<dbReference type="InterPro" id="IPR036291">
    <property type="entry name" value="NAD(P)-bd_dom_sf"/>
</dbReference>
<organism evidence="4 5">
    <name type="scientific">Epichloe bromicola</name>
    <dbReference type="NCBI Taxonomy" id="79588"/>
    <lineage>
        <taxon>Eukaryota</taxon>
        <taxon>Fungi</taxon>
        <taxon>Dikarya</taxon>
        <taxon>Ascomycota</taxon>
        <taxon>Pezizomycotina</taxon>
        <taxon>Sordariomycetes</taxon>
        <taxon>Hypocreomycetidae</taxon>
        <taxon>Hypocreales</taxon>
        <taxon>Clavicipitaceae</taxon>
        <taxon>Epichloe</taxon>
    </lineage>
</organism>
<comment type="caution">
    <text evidence="4">The sequence shown here is derived from an EMBL/GenBank/DDBJ whole genome shotgun (WGS) entry which is preliminary data.</text>
</comment>
<sequence length="903" mass="99682">MAGLNVLMIGTGEYTTGFVGGGASGSDKKVGVVGLTLFDLRRRGKVDKLGMVGVNGTKFPAIREHLRKNITQVYNDLDTSFDSFPANDRKDPDAYKTAIDALAPGDAITVFTPDPTHYPIALYAIERGVHVLLTKPAVKRLDHHQELVRRAREKGVYVFVEHHKRFDPAYSDARFKARNLGDFNYFYSYMSQPKYQLETFKSWAGRESDISYYLNSHHVDVCDSMVQQLGYLPVKVSASSSMGVATDLGCVPETEDTISLLVTWAKTSHPAKRAVGVYTSSWTAPQRAGVHTNQYFHYLASNGEIRVDQAHRGYDVADDDAGQMQWFNPFYMRYAPDEDGNFNGQTGYGYISLEKFVDGCRAVNAGTRPEELDEKGLPTLKNTIATTAILEAGRRSIDEGREVGISVEGGVWKLVSQPTTTMAADPNNRNTTINDIVFPYQPSISTLLASLKRSTLSIHNRLTSILADAQFVQLAASSASLAPRPLVANERCGSWYVPPGLKRASAYFKSTDGHERAWKFSTRRLNVHLIELVQKHDGIIIVDSTRRGKRMPDALSTTIPIWCTVLNHLLLPSHPLSDQLFLPPHLLSTTRAQIEALIPSFVRSLTDLDLSPLPTLTKPLRPLWITRDSTLLPAAAPGEPVAPDQGIIFRDYRPVVCLTASRRVLGSEADSHDGYIQGAADDTENWACGLTPHVFWNHVDTLLSTADAHLPDLIASLLRDDEAERHRHDASSRRVPLTRQISVCALPLGAPESGTACCHVALADAPTHKDTWVRAPNHMHVGLGRHKTASRNLRLALPEVCAFVSNFLETGRGLGEERRVIVACESGRDTSVGTALALSCYLFDGEEQFRVPDENVFFTKSHVKAKLGRIVTAYPAGNPSRQTLQSVNSFLMDWARQKNAQGS</sequence>
<keyword evidence="5" id="KW-1185">Reference proteome</keyword>
<dbReference type="SUPFAM" id="SSF51735">
    <property type="entry name" value="NAD(P)-binding Rossmann-fold domains"/>
    <property type="match status" value="1"/>
</dbReference>
<dbReference type="Proteomes" id="UP001562357">
    <property type="component" value="Unassembled WGS sequence"/>
</dbReference>
<feature type="domain" description="Rit1 N-terminal" evidence="3">
    <location>
        <begin position="451"/>
        <end position="718"/>
    </location>
</feature>
<dbReference type="InterPro" id="IPR000683">
    <property type="entry name" value="Gfo/Idh/MocA-like_OxRdtase_N"/>
</dbReference>
<evidence type="ECO:0000259" key="2">
    <source>
        <dbReference type="Pfam" id="PF04179"/>
    </source>
</evidence>
<evidence type="ECO:0000313" key="5">
    <source>
        <dbReference type="Proteomes" id="UP001562357"/>
    </source>
</evidence>
<protein>
    <submittedName>
        <fullName evidence="4">Uncharacterized protein</fullName>
    </submittedName>
</protein>
<dbReference type="Pfam" id="PF17184">
    <property type="entry name" value="Rit1_C"/>
    <property type="match status" value="1"/>
</dbReference>
<evidence type="ECO:0000259" key="3">
    <source>
        <dbReference type="Pfam" id="PF17184"/>
    </source>
</evidence>
<reference evidence="5" key="1">
    <citation type="submission" date="2024-06" db="EMBL/GenBank/DDBJ databases">
        <title>Draft Genome Sequences of Epichloe bromicola Strains Isolated from Elymus ciliaris.</title>
        <authorList>
            <consortium name="Epichloe bromicola genome sequencing consortium"/>
            <person name="Miura A."/>
            <person name="Imano S."/>
            <person name="Ashida A."/>
            <person name="Sato I."/>
            <person name="Chiba S."/>
            <person name="Tanaka A."/>
            <person name="Camagna M."/>
            <person name="Takemoto D."/>
        </authorList>
    </citation>
    <scope>NUCLEOTIDE SEQUENCE [LARGE SCALE GENOMIC DNA]</scope>
    <source>
        <strain evidence="5">DP</strain>
    </source>
</reference>
<gene>
    <name evidence="4" type="primary">g2200</name>
    <name evidence="4" type="ORF">EsDP_00002200</name>
</gene>
<dbReference type="InterPro" id="IPR033421">
    <property type="entry name" value="Rit1_DUSP-like"/>
</dbReference>
<dbReference type="InterPro" id="IPR033449">
    <property type="entry name" value="Rit1_N"/>
</dbReference>
<name>A0ABQ0CK35_9HYPO</name>
<evidence type="ECO:0000313" key="4">
    <source>
        <dbReference type="EMBL" id="GAB0133804.1"/>
    </source>
</evidence>
<dbReference type="InterPro" id="IPR007306">
    <property type="entry name" value="Rit1"/>
</dbReference>
<feature type="domain" description="Gfo/Idh/MocA-like oxidoreductase N-terminal" evidence="1">
    <location>
        <begin position="61"/>
        <end position="162"/>
    </location>
</feature>
<dbReference type="Pfam" id="PF04179">
    <property type="entry name" value="Init_tRNA_PT"/>
    <property type="match status" value="1"/>
</dbReference>
<dbReference type="PANTHER" id="PTHR31811:SF0">
    <property type="entry name" value="TRNA A64-2'-O-RIBOSYLPHOSPHATE TRANSFERASE"/>
    <property type="match status" value="1"/>
</dbReference>
<dbReference type="PANTHER" id="PTHR31811">
    <property type="entry name" value="TRNA A64-2'-O-RIBOSYLPHOSPHATE TRANSFERASE"/>
    <property type="match status" value="1"/>
</dbReference>
<proteinExistence type="predicted"/>
<dbReference type="Gene3D" id="3.30.360.10">
    <property type="entry name" value="Dihydrodipicolinate Reductase, domain 2"/>
    <property type="match status" value="1"/>
</dbReference>
<dbReference type="Pfam" id="PF01408">
    <property type="entry name" value="GFO_IDH_MocA"/>
    <property type="match status" value="1"/>
</dbReference>